<dbReference type="Gene3D" id="3.40.50.300">
    <property type="entry name" value="P-loop containing nucleotide triphosphate hydrolases"/>
    <property type="match status" value="1"/>
</dbReference>
<gene>
    <name evidence="2" type="ORF">ACFSW8_15435</name>
</gene>
<dbReference type="RefSeq" id="WP_377088465.1">
    <property type="nucleotide sequence ID" value="NZ_JBHSJL010000014.1"/>
</dbReference>
<dbReference type="InterPro" id="IPR050764">
    <property type="entry name" value="CbbQ/NirQ/NorQ/GpvN"/>
</dbReference>
<dbReference type="SUPFAM" id="SSF52540">
    <property type="entry name" value="P-loop containing nucleoside triphosphate hydrolases"/>
    <property type="match status" value="1"/>
</dbReference>
<evidence type="ECO:0000313" key="2">
    <source>
        <dbReference type="EMBL" id="MFD2160295.1"/>
    </source>
</evidence>
<organism evidence="2 3">
    <name type="scientific">Rubritalea tangerina</name>
    <dbReference type="NCBI Taxonomy" id="430798"/>
    <lineage>
        <taxon>Bacteria</taxon>
        <taxon>Pseudomonadati</taxon>
        <taxon>Verrucomicrobiota</taxon>
        <taxon>Verrucomicrobiia</taxon>
        <taxon>Verrucomicrobiales</taxon>
        <taxon>Rubritaleaceae</taxon>
        <taxon>Rubritalea</taxon>
    </lineage>
</organism>
<evidence type="ECO:0000259" key="1">
    <source>
        <dbReference type="SMART" id="SM00382"/>
    </source>
</evidence>
<reference evidence="3" key="1">
    <citation type="journal article" date="2019" name="Int. J. Syst. Evol. Microbiol.">
        <title>The Global Catalogue of Microorganisms (GCM) 10K type strain sequencing project: providing services to taxonomists for standard genome sequencing and annotation.</title>
        <authorList>
            <consortium name="The Broad Institute Genomics Platform"/>
            <consortium name="The Broad Institute Genome Sequencing Center for Infectious Disease"/>
            <person name="Wu L."/>
            <person name="Ma J."/>
        </authorList>
    </citation>
    <scope>NUCLEOTIDE SEQUENCE [LARGE SCALE GENOMIC DNA]</scope>
    <source>
        <strain evidence="3">CCUG 57942</strain>
    </source>
</reference>
<proteinExistence type="predicted"/>
<dbReference type="Pfam" id="PF17863">
    <property type="entry name" value="AAA_lid_2"/>
    <property type="match status" value="1"/>
</dbReference>
<dbReference type="InterPro" id="IPR041628">
    <property type="entry name" value="ChlI/MoxR_AAA_lid"/>
</dbReference>
<comment type="caution">
    <text evidence="2">The sequence shown here is derived from an EMBL/GenBank/DDBJ whole genome shotgun (WGS) entry which is preliminary data.</text>
</comment>
<name>A0ABW4ZEI1_9BACT</name>
<dbReference type="Proteomes" id="UP001597389">
    <property type="component" value="Unassembled WGS sequence"/>
</dbReference>
<accession>A0ABW4ZEI1</accession>
<dbReference type="SMART" id="SM00382">
    <property type="entry name" value="AAA"/>
    <property type="match status" value="1"/>
</dbReference>
<dbReference type="CDD" id="cd00009">
    <property type="entry name" value="AAA"/>
    <property type="match status" value="1"/>
</dbReference>
<dbReference type="InterPro" id="IPR003593">
    <property type="entry name" value="AAA+_ATPase"/>
</dbReference>
<keyword evidence="3" id="KW-1185">Reference proteome</keyword>
<evidence type="ECO:0000313" key="3">
    <source>
        <dbReference type="Proteomes" id="UP001597389"/>
    </source>
</evidence>
<dbReference type="PANTHER" id="PTHR42759">
    <property type="entry name" value="MOXR FAMILY PROTEIN"/>
    <property type="match status" value="1"/>
</dbReference>
<dbReference type="Pfam" id="PF07726">
    <property type="entry name" value="AAA_3"/>
    <property type="match status" value="1"/>
</dbReference>
<sequence length="305" mass="32904">MLESQLGQLRGKLTASVLGAERPAKLVLVALLARGHVLIEGAPGVGKTSLAQALAGSIGGGFKRLQFTPDLLPSDILGYHLYRQHSGEFDFVEGPVFTNLLLADEINRTSPRVQSALLEAMNEGQVTIDGVTRELASPFMVVATQNALGVAGTFPLPEPQLDRFLLSIPMDLPSREIQQAILQKQVGGQFGMDGGMEEVIGVEEILSLQKRTVEVGVSPAIAEYIVELCEATRREAGGQHTVSVRASIALLRASQALALIEGESHVLPDHVKDIFKDVMRHRVQPEDATDIEIVLDQVLNQTPVQ</sequence>
<dbReference type="Gene3D" id="1.10.8.80">
    <property type="entry name" value="Magnesium chelatase subunit I, C-Terminal domain"/>
    <property type="match status" value="1"/>
</dbReference>
<dbReference type="PIRSF" id="PIRSF002849">
    <property type="entry name" value="AAA_ATPase_chaperone_MoxR_prd"/>
    <property type="match status" value="1"/>
</dbReference>
<protein>
    <submittedName>
        <fullName evidence="2">AAA family ATPase</fullName>
    </submittedName>
</protein>
<dbReference type="EMBL" id="JBHUJB010000076">
    <property type="protein sequence ID" value="MFD2160295.1"/>
    <property type="molecule type" value="Genomic_DNA"/>
</dbReference>
<dbReference type="PANTHER" id="PTHR42759:SF5">
    <property type="entry name" value="METHANOL DEHYDROGENASE REGULATOR"/>
    <property type="match status" value="1"/>
</dbReference>
<feature type="domain" description="AAA+ ATPase" evidence="1">
    <location>
        <begin position="33"/>
        <end position="174"/>
    </location>
</feature>
<dbReference type="InterPro" id="IPR011703">
    <property type="entry name" value="ATPase_AAA-3"/>
</dbReference>
<dbReference type="InterPro" id="IPR027417">
    <property type="entry name" value="P-loop_NTPase"/>
</dbReference>